<dbReference type="InterPro" id="IPR006564">
    <property type="entry name" value="Znf_PMZ"/>
</dbReference>
<dbReference type="InterPro" id="IPR058594">
    <property type="entry name" value="PB1-like_dom_pln"/>
</dbReference>
<dbReference type="EMBL" id="JBJUIK010000011">
    <property type="protein sequence ID" value="KAL3514047.1"/>
    <property type="molecule type" value="Genomic_DNA"/>
</dbReference>
<feature type="compositionally biased region" description="Acidic residues" evidence="5">
    <location>
        <begin position="165"/>
        <end position="182"/>
    </location>
</feature>
<organism evidence="7 8">
    <name type="scientific">Cinchona calisaya</name>
    <dbReference type="NCBI Taxonomy" id="153742"/>
    <lineage>
        <taxon>Eukaryota</taxon>
        <taxon>Viridiplantae</taxon>
        <taxon>Streptophyta</taxon>
        <taxon>Embryophyta</taxon>
        <taxon>Tracheophyta</taxon>
        <taxon>Spermatophyta</taxon>
        <taxon>Magnoliopsida</taxon>
        <taxon>eudicotyledons</taxon>
        <taxon>Gunneridae</taxon>
        <taxon>Pentapetalae</taxon>
        <taxon>asterids</taxon>
        <taxon>lamiids</taxon>
        <taxon>Gentianales</taxon>
        <taxon>Rubiaceae</taxon>
        <taxon>Cinchonoideae</taxon>
        <taxon>Cinchoneae</taxon>
        <taxon>Cinchona</taxon>
    </lineage>
</organism>
<dbReference type="PROSITE" id="PS50966">
    <property type="entry name" value="ZF_SWIM"/>
    <property type="match status" value="1"/>
</dbReference>
<reference evidence="7 8" key="1">
    <citation type="submission" date="2024-11" db="EMBL/GenBank/DDBJ databases">
        <title>A near-complete genome assembly of Cinchona calisaya.</title>
        <authorList>
            <person name="Lian D.C."/>
            <person name="Zhao X.W."/>
            <person name="Wei L."/>
        </authorList>
    </citation>
    <scope>NUCLEOTIDE SEQUENCE [LARGE SCALE GENOMIC DNA]</scope>
    <source>
        <tissue evidence="7">Nenye</tissue>
    </source>
</reference>
<protein>
    <recommendedName>
        <fullName evidence="6">SWIM-type domain-containing protein</fullName>
    </recommendedName>
</protein>
<sequence length="739" mass="83124">MSILKRTGTDPNCELFTIRLHHGGKISGNKYVSYVGGDVDHVDNCNAEKMSLHEISCTVEDLGHHDTITYYYLEPYKDMSNGLRELCCDGDINNFCNWAYKFKVMEVYCDHNIEEEVNEIIQNSPLVRQTHDKSISGVLIEEIDGNGDIVRLKSVDRVSNVNKEGEDDNESDSDSDVDHFSDDEEFCNDEHMLEDLIVDLESNEGAYAGVDNLAQQTTEVELAAHKSVAVDDIVQKPIGDDTYSQQITGAEESSQQPVGVNVSSQQHNSHQYQHQPQQLSRRKEVQRRRESTGTRTTSITASNIDVQHALGEDDIPEELHSDGGSTNDDNHEWVVKPYTNENERVRAKCKGPCKWFVYASVEKALGTKDLVVKTLNDEHTNCSHAWKNKNITAAWLADRYLERVRANINILIRAIRQAVDEDYKAEITRVVAYKARALAVKKIMGSAADQYKQIWRYCDEIKKTHPNITMEVFFTPFREPGCNPKFMILYSCLGPLKQGFKDGCRPIIGLDGCHLKGIRDYLMERIQKRIAALAKYSGPIGTKMHKIIEDRVKESRLWKPIWNAADGYKVKGPNGVQLAVHLKKKLCTCNLWDVSGIPCCHAITAIHRTGGDSQKGVDICYNKDLFFKIYENVLQPISWPSLQPDSSMLELDPPIVLVQPGRPRKARMRDITEGKNHGKKLRRRIVIHCSNCGVAGHNAASCKVVVDSVDQQQGDAQEASGGIQQGDEQQASNLQGNNL</sequence>
<gene>
    <name evidence="7" type="ORF">ACH5RR_026764</name>
</gene>
<keyword evidence="8" id="KW-1185">Reference proteome</keyword>
<dbReference type="Proteomes" id="UP001630127">
    <property type="component" value="Unassembled WGS sequence"/>
</dbReference>
<evidence type="ECO:0000256" key="1">
    <source>
        <dbReference type="ARBA" id="ARBA00022723"/>
    </source>
</evidence>
<keyword evidence="1" id="KW-0479">Metal-binding</keyword>
<dbReference type="Pfam" id="PF04434">
    <property type="entry name" value="SWIM"/>
    <property type="match status" value="1"/>
</dbReference>
<dbReference type="AlphaFoldDB" id="A0ABD2Z3I3"/>
<feature type="domain" description="SWIM-type" evidence="6">
    <location>
        <begin position="578"/>
        <end position="610"/>
    </location>
</feature>
<feature type="compositionally biased region" description="Basic and acidic residues" evidence="5">
    <location>
        <begin position="281"/>
        <end position="292"/>
    </location>
</feature>
<proteinExistence type="predicted"/>
<evidence type="ECO:0000256" key="3">
    <source>
        <dbReference type="ARBA" id="ARBA00022833"/>
    </source>
</evidence>
<keyword evidence="3" id="KW-0862">Zinc</keyword>
<name>A0ABD2Z3I3_9GENT</name>
<feature type="compositionally biased region" description="Polar residues" evidence="5">
    <location>
        <begin position="250"/>
        <end position="262"/>
    </location>
</feature>
<dbReference type="Pfam" id="PF26130">
    <property type="entry name" value="PB1-like"/>
    <property type="match status" value="1"/>
</dbReference>
<feature type="compositionally biased region" description="Polar residues" evidence="5">
    <location>
        <begin position="726"/>
        <end position="739"/>
    </location>
</feature>
<dbReference type="GO" id="GO:0008270">
    <property type="term" value="F:zinc ion binding"/>
    <property type="evidence" value="ECO:0007669"/>
    <property type="project" value="UniProtKB-KW"/>
</dbReference>
<evidence type="ECO:0000256" key="4">
    <source>
        <dbReference type="PROSITE-ProRule" id="PRU00325"/>
    </source>
</evidence>
<dbReference type="SMART" id="SM00575">
    <property type="entry name" value="ZnF_PMZ"/>
    <property type="match status" value="1"/>
</dbReference>
<evidence type="ECO:0000313" key="8">
    <source>
        <dbReference type="Proteomes" id="UP001630127"/>
    </source>
</evidence>
<keyword evidence="2 4" id="KW-0863">Zinc-finger</keyword>
<evidence type="ECO:0000256" key="2">
    <source>
        <dbReference type="ARBA" id="ARBA00022771"/>
    </source>
</evidence>
<dbReference type="InterPro" id="IPR007527">
    <property type="entry name" value="Znf_SWIM"/>
</dbReference>
<evidence type="ECO:0000256" key="5">
    <source>
        <dbReference type="SAM" id="MobiDB-lite"/>
    </source>
</evidence>
<feature type="region of interest" description="Disordered" evidence="5">
    <location>
        <begin position="713"/>
        <end position="739"/>
    </location>
</feature>
<feature type="region of interest" description="Disordered" evidence="5">
    <location>
        <begin position="160"/>
        <end position="182"/>
    </location>
</feature>
<dbReference type="PANTHER" id="PTHR31973:SF187">
    <property type="entry name" value="MUTATOR TRANSPOSASE MUDRA PROTEIN"/>
    <property type="match status" value="1"/>
</dbReference>
<evidence type="ECO:0000313" key="7">
    <source>
        <dbReference type="EMBL" id="KAL3514047.1"/>
    </source>
</evidence>
<dbReference type="PANTHER" id="PTHR31973">
    <property type="entry name" value="POLYPROTEIN, PUTATIVE-RELATED"/>
    <property type="match status" value="1"/>
</dbReference>
<evidence type="ECO:0000259" key="6">
    <source>
        <dbReference type="PROSITE" id="PS50966"/>
    </source>
</evidence>
<feature type="compositionally biased region" description="Low complexity" evidence="5">
    <location>
        <begin position="263"/>
        <end position="278"/>
    </location>
</feature>
<accession>A0ABD2Z3I3</accession>
<feature type="region of interest" description="Disordered" evidence="5">
    <location>
        <begin position="250"/>
        <end position="300"/>
    </location>
</feature>
<comment type="caution">
    <text evidence="7">The sequence shown here is derived from an EMBL/GenBank/DDBJ whole genome shotgun (WGS) entry which is preliminary data.</text>
</comment>